<sequence length="63" mass="6679">MPQSAQAAKTAIDALVQDIEGLVQRGGVRAEEAFALLHRAIDQPPAQNAPSRHSGDKPALHRA</sequence>
<evidence type="ECO:0000313" key="2">
    <source>
        <dbReference type="EMBL" id="ONG54037.1"/>
    </source>
</evidence>
<name>A0A1V2H2Y4_9PROT</name>
<organism evidence="2 3">
    <name type="scientific">Teichococcus deserti</name>
    <dbReference type="NCBI Taxonomy" id="1817963"/>
    <lineage>
        <taxon>Bacteria</taxon>
        <taxon>Pseudomonadati</taxon>
        <taxon>Pseudomonadota</taxon>
        <taxon>Alphaproteobacteria</taxon>
        <taxon>Acetobacterales</taxon>
        <taxon>Roseomonadaceae</taxon>
        <taxon>Roseomonas</taxon>
    </lineage>
</organism>
<comment type="caution">
    <text evidence="2">The sequence shown here is derived from an EMBL/GenBank/DDBJ whole genome shotgun (WGS) entry which is preliminary data.</text>
</comment>
<evidence type="ECO:0000256" key="1">
    <source>
        <dbReference type="SAM" id="MobiDB-lite"/>
    </source>
</evidence>
<evidence type="ECO:0000313" key="3">
    <source>
        <dbReference type="Proteomes" id="UP000188879"/>
    </source>
</evidence>
<proteinExistence type="predicted"/>
<dbReference type="EMBL" id="MLCO01000090">
    <property type="protein sequence ID" value="ONG54037.1"/>
    <property type="molecule type" value="Genomic_DNA"/>
</dbReference>
<feature type="region of interest" description="Disordered" evidence="1">
    <location>
        <begin position="41"/>
        <end position="63"/>
    </location>
</feature>
<dbReference type="RefSeq" id="WP_076957445.1">
    <property type="nucleotide sequence ID" value="NZ_MLCO01000090.1"/>
</dbReference>
<protein>
    <submittedName>
        <fullName evidence="2">Uncharacterized protein</fullName>
    </submittedName>
</protein>
<keyword evidence="3" id="KW-1185">Reference proteome</keyword>
<gene>
    <name evidence="2" type="ORF">BKE38_11215</name>
</gene>
<reference evidence="2 3" key="1">
    <citation type="submission" date="2016-10" db="EMBL/GenBank/DDBJ databases">
        <title>Draft Genome sequence of Roseomonas sp. strain M3.</title>
        <authorList>
            <person name="Subhash Y."/>
            <person name="Lee S."/>
        </authorList>
    </citation>
    <scope>NUCLEOTIDE SEQUENCE [LARGE SCALE GENOMIC DNA]</scope>
    <source>
        <strain evidence="2 3">M3</strain>
    </source>
</reference>
<dbReference type="Proteomes" id="UP000188879">
    <property type="component" value="Unassembled WGS sequence"/>
</dbReference>
<dbReference type="AlphaFoldDB" id="A0A1V2H2Y4"/>
<accession>A0A1V2H2Y4</accession>
<feature type="compositionally biased region" description="Basic and acidic residues" evidence="1">
    <location>
        <begin position="53"/>
        <end position="63"/>
    </location>
</feature>